<dbReference type="SUPFAM" id="SSF48225">
    <property type="entry name" value="Seven-hairpin glycosidases"/>
    <property type="match status" value="1"/>
</dbReference>
<name>A0A0C9ZVJ5_9AGAM</name>
<keyword evidence="6 10" id="KW-0106">Calcium</keyword>
<dbReference type="HOGENOM" id="CLU_003818_3_0_1"/>
<evidence type="ECO:0000256" key="4">
    <source>
        <dbReference type="ARBA" id="ARBA00022723"/>
    </source>
</evidence>
<evidence type="ECO:0000256" key="12">
    <source>
        <dbReference type="RuleBase" id="RU361193"/>
    </source>
</evidence>
<comment type="similarity">
    <text evidence="3 12">Belongs to the glycosyl hydrolase 47 family.</text>
</comment>
<evidence type="ECO:0000313" key="13">
    <source>
        <dbReference type="EMBL" id="KIK29999.1"/>
    </source>
</evidence>
<dbReference type="AlphaFoldDB" id="A0A0C9ZVJ5"/>
<dbReference type="InterPro" id="IPR012341">
    <property type="entry name" value="6hp_glycosidase-like_sf"/>
</dbReference>
<dbReference type="InterPro" id="IPR050749">
    <property type="entry name" value="Glycosyl_Hydrolase_47"/>
</dbReference>
<evidence type="ECO:0000256" key="11">
    <source>
        <dbReference type="PIRSR" id="PIRSR601382-3"/>
    </source>
</evidence>
<dbReference type="PANTHER" id="PTHR11742">
    <property type="entry name" value="MANNOSYL-OLIGOSACCHARIDE ALPHA-1,2-MANNOSIDASE-RELATED"/>
    <property type="match status" value="1"/>
</dbReference>
<dbReference type="GO" id="GO:0016020">
    <property type="term" value="C:membrane"/>
    <property type="evidence" value="ECO:0007669"/>
    <property type="project" value="InterPro"/>
</dbReference>
<evidence type="ECO:0000256" key="1">
    <source>
        <dbReference type="ARBA" id="ARBA00001913"/>
    </source>
</evidence>
<evidence type="ECO:0000256" key="5">
    <source>
        <dbReference type="ARBA" id="ARBA00022801"/>
    </source>
</evidence>
<dbReference type="Gene3D" id="1.50.10.10">
    <property type="match status" value="1"/>
</dbReference>
<comment type="pathway">
    <text evidence="2">Protein modification; protein glycosylation.</text>
</comment>
<sequence length="559" mass="62694">MLIAGTALPVGLPVLPSALVEYVLRYLDVVVVESWTPPWNRELKDDRINLGVRPDSVPVFTADEARRDAVVEAFKHAWLAYERDAMGDDEYHPISQKGTNLTAAGGIGYTVIDSIDTMLIMGLHDEYERARIWIRDELSFDRNASFSTFETTIRVMGGLLSAYHLSGGDPLFLEKAREIADRMLPAFDTPSSLPLPMINLHLLEGVSDHDNGDFISTAEASTLQLEFRYLAHLTDEDIYWDTVEKVMVVLKAASLPHGLAPIFVDVETGIYGLSPIRLGSRGDSYYEYLLKQYLQTMYDEAMTGIHMYLVQRSVPGNLLNTAELIPDRAKNGKTLVTHSYFPEPYQRYNASFTHSGWRLLPKQDHLVCFLGGSLMLGATTSGAVVNQVSVPPLPNELSPQGKRDWLTGVELIKTCLATHNTQTLSHIFRDHLTHARHSPGKPSPLDARYILRPETVESLFIAFRLTGDTWYRDQGWAIFQAIEKHCRIPTGGYASIKNVDQVPVEHEDKMETFMMSETLKYLYLLFSDASVLPLSDYVFNTEAHPLPIFLPIAGTSSLL</sequence>
<proteinExistence type="inferred from homology"/>
<protein>
    <recommendedName>
        <fullName evidence="12">alpha-1,2-Mannosidase</fullName>
        <ecNumber evidence="12">3.2.1.-</ecNumber>
    </recommendedName>
</protein>
<dbReference type="InterPro" id="IPR001382">
    <property type="entry name" value="Glyco_hydro_47"/>
</dbReference>
<reference evidence="14" key="2">
    <citation type="submission" date="2015-01" db="EMBL/GenBank/DDBJ databases">
        <title>Evolutionary Origins and Diversification of the Mycorrhizal Mutualists.</title>
        <authorList>
            <consortium name="DOE Joint Genome Institute"/>
            <consortium name="Mycorrhizal Genomics Consortium"/>
            <person name="Kohler A."/>
            <person name="Kuo A."/>
            <person name="Nagy L.G."/>
            <person name="Floudas D."/>
            <person name="Copeland A."/>
            <person name="Barry K.W."/>
            <person name="Cichocki N."/>
            <person name="Veneault-Fourrey C."/>
            <person name="LaButti K."/>
            <person name="Lindquist E.A."/>
            <person name="Lipzen A."/>
            <person name="Lundell T."/>
            <person name="Morin E."/>
            <person name="Murat C."/>
            <person name="Riley R."/>
            <person name="Ohm R."/>
            <person name="Sun H."/>
            <person name="Tunlid A."/>
            <person name="Henrissat B."/>
            <person name="Grigoriev I.V."/>
            <person name="Hibbett D.S."/>
            <person name="Martin F."/>
        </authorList>
    </citation>
    <scope>NUCLEOTIDE SEQUENCE [LARGE SCALE GENOMIC DNA]</scope>
    <source>
        <strain evidence="14">441</strain>
    </source>
</reference>
<evidence type="ECO:0000256" key="8">
    <source>
        <dbReference type="ARBA" id="ARBA00047669"/>
    </source>
</evidence>
<dbReference type="Proteomes" id="UP000054018">
    <property type="component" value="Unassembled WGS sequence"/>
</dbReference>
<comment type="cofactor">
    <cofactor evidence="1 10">
        <name>Ca(2+)</name>
        <dbReference type="ChEBI" id="CHEBI:29108"/>
    </cofactor>
</comment>
<dbReference type="EC" id="3.2.1.-" evidence="12"/>
<feature type="binding site" evidence="10">
    <location>
        <position position="541"/>
    </location>
    <ligand>
        <name>Ca(2+)</name>
        <dbReference type="ChEBI" id="CHEBI:29108"/>
    </ligand>
</feature>
<dbReference type="GO" id="GO:0005509">
    <property type="term" value="F:calcium ion binding"/>
    <property type="evidence" value="ECO:0007669"/>
    <property type="project" value="InterPro"/>
</dbReference>
<keyword evidence="5 12" id="KW-0378">Hydrolase</keyword>
<keyword evidence="7 11" id="KW-1015">Disulfide bond</keyword>
<feature type="disulfide bond" evidence="11">
    <location>
        <begin position="368"/>
        <end position="415"/>
    </location>
</feature>
<dbReference type="PRINTS" id="PR00747">
    <property type="entry name" value="GLYHDRLASE47"/>
</dbReference>
<dbReference type="GO" id="GO:0005783">
    <property type="term" value="C:endoplasmic reticulum"/>
    <property type="evidence" value="ECO:0007669"/>
    <property type="project" value="TreeGrafter"/>
</dbReference>
<dbReference type="STRING" id="765257.A0A0C9ZVJ5"/>
<evidence type="ECO:0000256" key="9">
    <source>
        <dbReference type="ARBA" id="ARBA00048605"/>
    </source>
</evidence>
<dbReference type="GO" id="GO:0036503">
    <property type="term" value="P:ERAD pathway"/>
    <property type="evidence" value="ECO:0007669"/>
    <property type="project" value="UniProtKB-ARBA"/>
</dbReference>
<evidence type="ECO:0000256" key="6">
    <source>
        <dbReference type="ARBA" id="ARBA00022837"/>
    </source>
</evidence>
<dbReference type="PANTHER" id="PTHR11742:SF55">
    <property type="entry name" value="ENDOPLASMIC RETICULUM MANNOSYL-OLIGOSACCHARIDE 1,2-ALPHA-MANNOSIDASE"/>
    <property type="match status" value="1"/>
</dbReference>
<keyword evidence="4 10" id="KW-0479">Metal-binding</keyword>
<reference evidence="13 14" key="1">
    <citation type="submission" date="2014-04" db="EMBL/GenBank/DDBJ databases">
        <authorList>
            <consortium name="DOE Joint Genome Institute"/>
            <person name="Kuo A."/>
            <person name="Kohler A."/>
            <person name="Costa M.D."/>
            <person name="Nagy L.G."/>
            <person name="Floudas D."/>
            <person name="Copeland A."/>
            <person name="Barry K.W."/>
            <person name="Cichocki N."/>
            <person name="Veneault-Fourrey C."/>
            <person name="LaButti K."/>
            <person name="Lindquist E.A."/>
            <person name="Lipzen A."/>
            <person name="Lundell T."/>
            <person name="Morin E."/>
            <person name="Murat C."/>
            <person name="Sun H."/>
            <person name="Tunlid A."/>
            <person name="Henrissat B."/>
            <person name="Grigoriev I.V."/>
            <person name="Hibbett D.S."/>
            <person name="Martin F."/>
            <person name="Nordberg H.P."/>
            <person name="Cantor M.N."/>
            <person name="Hua S.X."/>
        </authorList>
    </citation>
    <scope>NUCLEOTIDE SEQUENCE [LARGE SCALE GENOMIC DNA]</scope>
    <source>
        <strain evidence="13 14">441</strain>
    </source>
</reference>
<dbReference type="EMBL" id="KN833688">
    <property type="protein sequence ID" value="KIK29999.1"/>
    <property type="molecule type" value="Genomic_DNA"/>
</dbReference>
<dbReference type="InterPro" id="IPR036026">
    <property type="entry name" value="Seven-hairpin_glycosidases"/>
</dbReference>
<evidence type="ECO:0000256" key="2">
    <source>
        <dbReference type="ARBA" id="ARBA00004922"/>
    </source>
</evidence>
<evidence type="ECO:0000256" key="10">
    <source>
        <dbReference type="PIRSR" id="PIRSR601382-2"/>
    </source>
</evidence>
<gene>
    <name evidence="13" type="ORF">PISMIDRAFT_26918</name>
</gene>
<keyword evidence="14" id="KW-1185">Reference proteome</keyword>
<evidence type="ECO:0000256" key="3">
    <source>
        <dbReference type="ARBA" id="ARBA00007658"/>
    </source>
</evidence>
<evidence type="ECO:0000313" key="14">
    <source>
        <dbReference type="Proteomes" id="UP000054018"/>
    </source>
</evidence>
<evidence type="ECO:0000256" key="7">
    <source>
        <dbReference type="ARBA" id="ARBA00023157"/>
    </source>
</evidence>
<dbReference type="OrthoDB" id="8118055at2759"/>
<comment type="catalytic activity">
    <reaction evidence="8">
        <text>N(4)-(alpha-D-Man-(1-&gt;2)-alpha-D-Man-(1-&gt;2)-alpha-D-Man-(1-&gt;3)-[alpha-D-Man-(1-&gt;3)-[alpha-D-Man-(1-&gt;2)-alpha-D-Man-(1-&gt;6)]-alpha-D-Man-(1-&gt;6)]-beta-D-Man-(1-&gt;4)-beta-D-GlcNAc-(1-&gt;4)-beta-D-GlcNAc)-L-asparaginyl-[protein] (N-glucan mannose isomer 8A1,2,3B1,3) + 3 H2O = N(4)-(alpha-D-Man-(1-&gt;3)-[alpha-D-Man-(1-&gt;3)-[alpha-D-Man-(1-&gt;6)]-alpha-D-Man-(1-&gt;6)]-beta-D-Man-(1-&gt;4)-beta-D-GlcNAc-(1-&gt;4)-beta-D-GlcNAc)-L-asparaginyl-[protein] (N-glucan mannose isomer 5A1,2) + 3 beta-D-mannose</text>
        <dbReference type="Rhea" id="RHEA:56028"/>
        <dbReference type="Rhea" id="RHEA-COMP:14358"/>
        <dbReference type="Rhea" id="RHEA-COMP:14367"/>
        <dbReference type="ChEBI" id="CHEBI:15377"/>
        <dbReference type="ChEBI" id="CHEBI:28563"/>
        <dbReference type="ChEBI" id="CHEBI:59087"/>
        <dbReference type="ChEBI" id="CHEBI:60628"/>
        <dbReference type="EC" id="3.2.1.113"/>
    </reaction>
</comment>
<dbReference type="Pfam" id="PF01532">
    <property type="entry name" value="Glyco_hydro_47"/>
    <property type="match status" value="1"/>
</dbReference>
<accession>A0A0C9ZVJ5</accession>
<dbReference type="GO" id="GO:0004571">
    <property type="term" value="F:mannosyl-oligosaccharide 1,2-alpha-mannosidase activity"/>
    <property type="evidence" value="ECO:0007669"/>
    <property type="project" value="UniProtKB-EC"/>
</dbReference>
<comment type="catalytic activity">
    <reaction evidence="9">
        <text>N(4)-(alpha-D-Man-(1-&gt;2)-alpha-D-Man-(1-&gt;2)-alpha-D-Man-(1-&gt;3)-[alpha-D-Man-(1-&gt;2)-alpha-D-Man-(1-&gt;3)-[alpha-D-Man-(1-&gt;2)-alpha-D-Man-(1-&gt;6)]-alpha-D-Man-(1-&gt;6)]-beta-D-Man-(1-&gt;4)-beta-D-GlcNAc-(1-&gt;4)-beta-D-GlcNAc)-L-asparaginyl-[protein] (N-glucan mannose isomer 9A1,2,3B1,2,3) + 4 H2O = N(4)-(alpha-D-Man-(1-&gt;3)-[alpha-D-Man-(1-&gt;3)-[alpha-D-Man-(1-&gt;6)]-alpha-D-Man-(1-&gt;6)]-beta-D-Man-(1-&gt;4)-beta-D-GlcNAc-(1-&gt;4)-beta-D-GlcNAc)-L-asparaginyl-[protein] (N-glucan mannose isomer 5A1,2) + 4 beta-D-mannose</text>
        <dbReference type="Rhea" id="RHEA:56008"/>
        <dbReference type="Rhea" id="RHEA-COMP:14356"/>
        <dbReference type="Rhea" id="RHEA-COMP:14367"/>
        <dbReference type="ChEBI" id="CHEBI:15377"/>
        <dbReference type="ChEBI" id="CHEBI:28563"/>
        <dbReference type="ChEBI" id="CHEBI:59087"/>
        <dbReference type="ChEBI" id="CHEBI:139493"/>
        <dbReference type="EC" id="3.2.1.113"/>
    </reaction>
</comment>
<keyword evidence="12" id="KW-0326">Glycosidase</keyword>
<dbReference type="GO" id="GO:0005975">
    <property type="term" value="P:carbohydrate metabolic process"/>
    <property type="evidence" value="ECO:0007669"/>
    <property type="project" value="InterPro"/>
</dbReference>
<organism evidence="13 14">
    <name type="scientific">Pisolithus microcarpus 441</name>
    <dbReference type="NCBI Taxonomy" id="765257"/>
    <lineage>
        <taxon>Eukaryota</taxon>
        <taxon>Fungi</taxon>
        <taxon>Dikarya</taxon>
        <taxon>Basidiomycota</taxon>
        <taxon>Agaricomycotina</taxon>
        <taxon>Agaricomycetes</taxon>
        <taxon>Agaricomycetidae</taxon>
        <taxon>Boletales</taxon>
        <taxon>Sclerodermatineae</taxon>
        <taxon>Pisolithaceae</taxon>
        <taxon>Pisolithus</taxon>
    </lineage>
</organism>